<feature type="compositionally biased region" description="Low complexity" evidence="1">
    <location>
        <begin position="312"/>
        <end position="344"/>
    </location>
</feature>
<dbReference type="CDD" id="cd00688">
    <property type="entry name" value="ISOPREN_C2_like"/>
    <property type="match status" value="1"/>
</dbReference>
<feature type="compositionally biased region" description="Polar residues" evidence="1">
    <location>
        <begin position="360"/>
        <end position="375"/>
    </location>
</feature>
<dbReference type="Proteomes" id="UP001596267">
    <property type="component" value="Unassembled WGS sequence"/>
</dbReference>
<accession>A0ABW1WG58</accession>
<evidence type="ECO:0000313" key="5">
    <source>
        <dbReference type="Proteomes" id="UP001596267"/>
    </source>
</evidence>
<proteinExistence type="predicted"/>
<evidence type="ECO:0000256" key="2">
    <source>
        <dbReference type="SAM" id="Phobius"/>
    </source>
</evidence>
<evidence type="ECO:0000313" key="4">
    <source>
        <dbReference type="EMBL" id="MFC6387563.1"/>
    </source>
</evidence>
<keyword evidence="3" id="KW-0732">Signal</keyword>
<feature type="chain" id="PRO_5045418092" evidence="3">
    <location>
        <begin position="23"/>
        <end position="448"/>
    </location>
</feature>
<name>A0ABW1WG58_9BACL</name>
<evidence type="ECO:0000256" key="1">
    <source>
        <dbReference type="SAM" id="MobiDB-lite"/>
    </source>
</evidence>
<dbReference type="InterPro" id="IPR008930">
    <property type="entry name" value="Terpenoid_cyclase/PrenylTrfase"/>
</dbReference>
<dbReference type="RefSeq" id="WP_253077356.1">
    <property type="nucleotide sequence ID" value="NZ_JAMXWN010000020.1"/>
</dbReference>
<dbReference type="Gene3D" id="1.50.10.20">
    <property type="match status" value="1"/>
</dbReference>
<protein>
    <submittedName>
        <fullName evidence="4">Prenyltransferase/squalene oxidase repeat-containing protein</fullName>
    </submittedName>
</protein>
<dbReference type="SUPFAM" id="SSF48239">
    <property type="entry name" value="Terpenoid cyclases/Protein prenyltransferases"/>
    <property type="match status" value="1"/>
</dbReference>
<dbReference type="EMBL" id="JBHSTQ010000018">
    <property type="protein sequence ID" value="MFC6387563.1"/>
    <property type="molecule type" value="Genomic_DNA"/>
</dbReference>
<feature type="transmembrane region" description="Helical" evidence="2">
    <location>
        <begin position="418"/>
        <end position="436"/>
    </location>
</feature>
<feature type="region of interest" description="Disordered" evidence="1">
    <location>
        <begin position="300"/>
        <end position="377"/>
    </location>
</feature>
<sequence length="448" mass="48512">MRGKWAWLVCIAFLLYPMQAFASEDVSSDLDRLANHIQSSKLNSDWEVIARSRAGKLSESEKSAYLTLIKDRINAKQLSGTELDKTAMVVKALGQDPVNDQNENLIKAIYSDASIKTLMDKTYALTALSTDDYVLPNDALWTPDRLIDALVPLQTSSGGWGWAGDPNGAPDVDTTGMVLTALSHYQDKAKDAIEKGIGYLERSEQDDGGFVNFVPNSNSTAQVIIALSSLGIDPTEGAFDKNGHNPVNSLDQYKSNGGYRWALSSESDDSFSNEQVIQALVAYSLFKEGDQLFNFRVNDSVGDSSTSEKESSTTTPSVTGDDTSSPSTSDTDTTSSDIKSMSTTGKVARVTDNGDESKTYGASTEPSNHSLSSIKGKSKEALLAARHPKTSQHQVKAKEKQTTERVTTITKTTRINPVHVYLGAAFILFGAIGLVVRNRLGGVHDETR</sequence>
<keyword evidence="2" id="KW-0472">Membrane</keyword>
<organism evidence="4 5">
    <name type="scientific">Sporolactobacillus kofuensis</name>
    <dbReference type="NCBI Taxonomy" id="269672"/>
    <lineage>
        <taxon>Bacteria</taxon>
        <taxon>Bacillati</taxon>
        <taxon>Bacillota</taxon>
        <taxon>Bacilli</taxon>
        <taxon>Bacillales</taxon>
        <taxon>Sporolactobacillaceae</taxon>
        <taxon>Sporolactobacillus</taxon>
    </lineage>
</organism>
<feature type="signal peptide" evidence="3">
    <location>
        <begin position="1"/>
        <end position="22"/>
    </location>
</feature>
<comment type="caution">
    <text evidence="4">The sequence shown here is derived from an EMBL/GenBank/DDBJ whole genome shotgun (WGS) entry which is preliminary data.</text>
</comment>
<keyword evidence="2" id="KW-1133">Transmembrane helix</keyword>
<reference evidence="5" key="1">
    <citation type="journal article" date="2019" name="Int. J. Syst. Evol. Microbiol.">
        <title>The Global Catalogue of Microorganisms (GCM) 10K type strain sequencing project: providing services to taxonomists for standard genome sequencing and annotation.</title>
        <authorList>
            <consortium name="The Broad Institute Genomics Platform"/>
            <consortium name="The Broad Institute Genome Sequencing Center for Infectious Disease"/>
            <person name="Wu L."/>
            <person name="Ma J."/>
        </authorList>
    </citation>
    <scope>NUCLEOTIDE SEQUENCE [LARGE SCALE GENOMIC DNA]</scope>
    <source>
        <strain evidence="5">CCUG 42001</strain>
    </source>
</reference>
<keyword evidence="5" id="KW-1185">Reference proteome</keyword>
<gene>
    <name evidence="4" type="ORF">ACFP7A_13250</name>
</gene>
<keyword evidence="2" id="KW-0812">Transmembrane</keyword>
<evidence type="ECO:0000256" key="3">
    <source>
        <dbReference type="SAM" id="SignalP"/>
    </source>
</evidence>